<dbReference type="InterPro" id="IPR010413">
    <property type="entry name" value="HutX-like"/>
</dbReference>
<comment type="caution">
    <text evidence="1">The sequence shown here is derived from an EMBL/GenBank/DDBJ whole genome shotgun (WGS) entry which is preliminary data.</text>
</comment>
<dbReference type="Gene3D" id="3.40.1570.10">
    <property type="entry name" value="HemS/ChuS/ChuX like domains"/>
    <property type="match status" value="1"/>
</dbReference>
<evidence type="ECO:0000313" key="1">
    <source>
        <dbReference type="EMBL" id="MDC7787832.1"/>
    </source>
</evidence>
<protein>
    <submittedName>
        <fullName evidence="1">Heme utilization cystosolic carrier protein HutX</fullName>
    </submittedName>
</protein>
<evidence type="ECO:0000313" key="2">
    <source>
        <dbReference type="Proteomes" id="UP001165652"/>
    </source>
</evidence>
<dbReference type="PIRSF" id="PIRSF030840">
    <property type="entry name" value="DUF1008"/>
    <property type="match status" value="1"/>
</dbReference>
<keyword evidence="2" id="KW-1185">Reference proteome</keyword>
<organism evidence="1 2">
    <name type="scientific">Rhodoplanes tepidamans</name>
    <name type="common">Rhodoplanes cryptolactis</name>
    <dbReference type="NCBI Taxonomy" id="200616"/>
    <lineage>
        <taxon>Bacteria</taxon>
        <taxon>Pseudomonadati</taxon>
        <taxon>Pseudomonadota</taxon>
        <taxon>Alphaproteobacteria</taxon>
        <taxon>Hyphomicrobiales</taxon>
        <taxon>Nitrobacteraceae</taxon>
        <taxon>Rhodoplanes</taxon>
    </lineage>
</organism>
<dbReference type="SUPFAM" id="SSF144064">
    <property type="entry name" value="Heme iron utilization protein-like"/>
    <property type="match status" value="1"/>
</dbReference>
<dbReference type="Proteomes" id="UP001165652">
    <property type="component" value="Unassembled WGS sequence"/>
</dbReference>
<dbReference type="CDD" id="cd16829">
    <property type="entry name" value="ChuX_HutX-like"/>
    <property type="match status" value="1"/>
</dbReference>
<sequence length="176" mass="19154">MTDTALAAPAPAASPDQLAAQLAQNPDGILEVLARQHGVSTLEATRMLPAANCTFAPADTFADVMGELTSWGPMQFIVHTPSIVLECQGPVPPGEFGRGYFNLHGDSPIGGHIKADRCTAIAFVRRPFMGRESCSIQFFDQDGEAMFKIFVRRMPDRSMDPEQVEKFEAMRVRLAG</sequence>
<gene>
    <name evidence="1" type="primary">hutX</name>
    <name evidence="1" type="ORF">PQJ73_19250</name>
</gene>
<dbReference type="Pfam" id="PF06228">
    <property type="entry name" value="ChuX_HutX"/>
    <property type="match status" value="1"/>
</dbReference>
<proteinExistence type="predicted"/>
<dbReference type="NCBIfam" id="TIGR04108">
    <property type="entry name" value="HutX"/>
    <property type="match status" value="1"/>
</dbReference>
<accession>A0ABT5JDW7</accession>
<name>A0ABT5JDW7_RHOTP</name>
<dbReference type="InterPro" id="IPR053733">
    <property type="entry name" value="Heme_Transport_Util_sf"/>
</dbReference>
<dbReference type="EMBL" id="JAQQLI010000033">
    <property type="protein sequence ID" value="MDC7787832.1"/>
    <property type="molecule type" value="Genomic_DNA"/>
</dbReference>
<reference evidence="1" key="2">
    <citation type="submission" date="2023-02" db="EMBL/GenBank/DDBJ databases">
        <authorList>
            <person name="Rayyan A."/>
            <person name="Meyer T."/>
            <person name="Kyndt J.A."/>
        </authorList>
    </citation>
    <scope>NUCLEOTIDE SEQUENCE</scope>
    <source>
        <strain evidence="1">DSM 9987</strain>
    </source>
</reference>
<reference evidence="1" key="1">
    <citation type="journal article" date="2023" name="Microbiol Resour">
        <title>Genome Sequences of Rhodoplanes serenus and Two Thermotolerant Strains, Rhodoplanes tepidamans and 'Rhodoplanes cryptolactis,' Further Refine the Genus.</title>
        <authorList>
            <person name="Rayyan A.A."/>
            <person name="Kyndt J.A."/>
        </authorList>
    </citation>
    <scope>NUCLEOTIDE SEQUENCE</scope>
    <source>
        <strain evidence="1">DSM 9987</strain>
    </source>
</reference>